<dbReference type="InterPro" id="IPR008936">
    <property type="entry name" value="Rho_GTPase_activation_prot"/>
</dbReference>
<keyword evidence="15" id="KW-0628">Postsynaptic cell membrane</keyword>
<dbReference type="GO" id="GO:0007165">
    <property type="term" value="P:signal transduction"/>
    <property type="evidence" value="ECO:0007669"/>
    <property type="project" value="InterPro"/>
</dbReference>
<evidence type="ECO:0000256" key="1">
    <source>
        <dbReference type="ARBA" id="ARBA00004123"/>
    </source>
</evidence>
<dbReference type="PROSITE" id="PS51741">
    <property type="entry name" value="F_BAR"/>
    <property type="match status" value="1"/>
</dbReference>
<dbReference type="GO" id="GO:0005829">
    <property type="term" value="C:cytosol"/>
    <property type="evidence" value="ECO:0007669"/>
    <property type="project" value="UniProtKB-SubCell"/>
</dbReference>
<evidence type="ECO:0000259" key="27">
    <source>
        <dbReference type="PROSITE" id="PS51741"/>
    </source>
</evidence>
<dbReference type="PANTHER" id="PTHR14166">
    <property type="entry name" value="SLIT-ROBO RHO GTPASE ACTIVATING PROTEIN"/>
    <property type="match status" value="1"/>
</dbReference>
<evidence type="ECO:0000256" key="23">
    <source>
        <dbReference type="SAM" id="Coils"/>
    </source>
</evidence>
<evidence type="ECO:0000256" key="3">
    <source>
        <dbReference type="ARBA" id="ARBA00004510"/>
    </source>
</evidence>
<dbReference type="InterPro" id="IPR001060">
    <property type="entry name" value="FCH_dom"/>
</dbReference>
<dbReference type="KEGG" id="pon:100449084"/>
<keyword evidence="11" id="KW-0770">Synapse</keyword>
<dbReference type="SMART" id="SM00055">
    <property type="entry name" value="FCH"/>
    <property type="match status" value="1"/>
</dbReference>
<evidence type="ECO:0000256" key="6">
    <source>
        <dbReference type="ARBA" id="ARBA00022443"/>
    </source>
</evidence>
<dbReference type="GO" id="GO:0014069">
    <property type="term" value="C:postsynaptic density"/>
    <property type="evidence" value="ECO:0007669"/>
    <property type="project" value="UniProtKB-SubCell"/>
</dbReference>
<evidence type="ECO:0000256" key="7">
    <source>
        <dbReference type="ARBA" id="ARBA00022468"/>
    </source>
</evidence>
<evidence type="ECO:0000256" key="8">
    <source>
        <dbReference type="ARBA" id="ARBA00022475"/>
    </source>
</evidence>
<evidence type="ECO:0000256" key="21">
    <source>
        <dbReference type="PROSITE-ProRule" id="PRU00192"/>
    </source>
</evidence>
<dbReference type="InterPro" id="IPR031160">
    <property type="entry name" value="F_BAR_dom"/>
</dbReference>
<dbReference type="GO" id="GO:0045211">
    <property type="term" value="C:postsynaptic membrane"/>
    <property type="evidence" value="ECO:0007669"/>
    <property type="project" value="UniProtKB-SubCell"/>
</dbReference>
<dbReference type="CDD" id="cd04383">
    <property type="entry name" value="RhoGAP_srGAP"/>
    <property type="match status" value="1"/>
</dbReference>
<evidence type="ECO:0000256" key="20">
    <source>
        <dbReference type="ARBA" id="ARBA00073507"/>
    </source>
</evidence>
<dbReference type="SUPFAM" id="SSF103657">
    <property type="entry name" value="BAR/IMD domain-like"/>
    <property type="match status" value="1"/>
</dbReference>
<dbReference type="PROSITE" id="PS50238">
    <property type="entry name" value="RHOGAP"/>
    <property type="match status" value="1"/>
</dbReference>
<evidence type="ECO:0000256" key="16">
    <source>
        <dbReference type="ARBA" id="ARBA00023273"/>
    </source>
</evidence>
<dbReference type="GO" id="GO:0007399">
    <property type="term" value="P:nervous system development"/>
    <property type="evidence" value="ECO:0007669"/>
    <property type="project" value="UniProtKB-KW"/>
</dbReference>
<dbReference type="EMBL" id="NDHI03003431">
    <property type="protein sequence ID" value="PNJ53254.1"/>
    <property type="molecule type" value="Genomic_DNA"/>
</dbReference>
<dbReference type="Pfam" id="PF00611">
    <property type="entry name" value="FCH"/>
    <property type="match status" value="1"/>
</dbReference>
<dbReference type="SMART" id="SM00326">
    <property type="entry name" value="SH3"/>
    <property type="match status" value="1"/>
</dbReference>
<feature type="domain" description="SH3" evidence="25">
    <location>
        <begin position="727"/>
        <end position="786"/>
    </location>
</feature>
<reference evidence="28" key="1">
    <citation type="submission" date="2017-12" db="EMBL/GenBank/DDBJ databases">
        <title>High-resolution comparative analysis of great ape genomes.</title>
        <authorList>
            <person name="Pollen A."/>
            <person name="Hastie A."/>
            <person name="Hormozdiari F."/>
            <person name="Dougherty M."/>
            <person name="Liu R."/>
            <person name="Chaisson M."/>
            <person name="Hoppe E."/>
            <person name="Hill C."/>
            <person name="Pang A."/>
            <person name="Hillier L."/>
            <person name="Baker C."/>
            <person name="Armstrong J."/>
            <person name="Shendure J."/>
            <person name="Paten B."/>
            <person name="Wilson R."/>
            <person name="Chao H."/>
            <person name="Schneider V."/>
            <person name="Ventura M."/>
            <person name="Kronenberg Z."/>
            <person name="Murali S."/>
            <person name="Gordon D."/>
            <person name="Cantsilieris S."/>
            <person name="Munson K."/>
            <person name="Nelson B."/>
            <person name="Raja A."/>
            <person name="Underwood J."/>
            <person name="Diekhans M."/>
            <person name="Fiddes I."/>
            <person name="Haussler D."/>
            <person name="Eichler E."/>
        </authorList>
    </citation>
    <scope>NUCLEOTIDE SEQUENCE [LARGE SCALE GENOMIC DNA]</scope>
    <source>
        <strain evidence="28">Susie</strain>
    </source>
</reference>
<gene>
    <name evidence="28" type="ORF">CR201_G0022140</name>
</gene>
<dbReference type="Pfam" id="PF00620">
    <property type="entry name" value="RhoGAP"/>
    <property type="match status" value="1"/>
</dbReference>
<keyword evidence="17" id="KW-0968">Cytoplasmic vesicle</keyword>
<dbReference type="InterPro" id="IPR036028">
    <property type="entry name" value="SH3-like_dom_sf"/>
</dbReference>
<feature type="domain" description="F-BAR" evidence="27">
    <location>
        <begin position="22"/>
        <end position="324"/>
    </location>
</feature>
<keyword evidence="8" id="KW-1003">Cell membrane</keyword>
<evidence type="ECO:0000256" key="24">
    <source>
        <dbReference type="SAM" id="MobiDB-lite"/>
    </source>
</evidence>
<accession>A0A2J8V6V5</accession>
<dbReference type="Gene3D" id="1.10.555.10">
    <property type="entry name" value="Rho GTPase activation protein"/>
    <property type="match status" value="1"/>
</dbReference>
<dbReference type="SMART" id="SM00324">
    <property type="entry name" value="RhoGAP"/>
    <property type="match status" value="1"/>
</dbReference>
<feature type="region of interest" description="Disordered" evidence="24">
    <location>
        <begin position="982"/>
        <end position="1011"/>
    </location>
</feature>
<keyword evidence="14" id="KW-0539">Nucleus</keyword>
<dbReference type="CDD" id="cd07682">
    <property type="entry name" value="F-BAR_srGAP2"/>
    <property type="match status" value="1"/>
</dbReference>
<evidence type="ECO:0000256" key="19">
    <source>
        <dbReference type="ARBA" id="ARBA00034105"/>
    </source>
</evidence>
<protein>
    <recommendedName>
        <fullName evidence="20">SLIT-ROBO Rho GTPase-activating protein 2</fullName>
    </recommendedName>
</protein>
<feature type="compositionally biased region" description="Basic and acidic residues" evidence="24">
    <location>
        <begin position="181"/>
        <end position="203"/>
    </location>
</feature>
<dbReference type="InterPro" id="IPR000198">
    <property type="entry name" value="RhoGAP_dom"/>
</dbReference>
<keyword evidence="16" id="KW-0966">Cell projection</keyword>
<evidence type="ECO:0000256" key="12">
    <source>
        <dbReference type="ARBA" id="ARBA00023054"/>
    </source>
</evidence>
<feature type="compositionally biased region" description="Polar residues" evidence="24">
    <location>
        <begin position="896"/>
        <end position="906"/>
    </location>
</feature>
<dbReference type="FunFam" id="1.10.555.10:FF:000010">
    <property type="entry name" value="SLIT-ROBO Rho GTPase-activating protein 1 isoform 2"/>
    <property type="match status" value="1"/>
</dbReference>
<keyword evidence="6 21" id="KW-0728">SH3 domain</keyword>
<name>A0A2J8V6V5_PONAB</name>
<dbReference type="GO" id="GO:0045335">
    <property type="term" value="C:phagocytic vesicle"/>
    <property type="evidence" value="ECO:0007669"/>
    <property type="project" value="UniProtKB-SubCell"/>
</dbReference>
<evidence type="ECO:0000256" key="4">
    <source>
        <dbReference type="ARBA" id="ARBA00004514"/>
    </source>
</evidence>
<keyword evidence="12 22" id="KW-0175">Coiled coil</keyword>
<dbReference type="InterPro" id="IPR027267">
    <property type="entry name" value="AH/BAR_dom_sf"/>
</dbReference>
<dbReference type="GO" id="GO:0043197">
    <property type="term" value="C:dendritic spine"/>
    <property type="evidence" value="ECO:0007669"/>
    <property type="project" value="UniProtKB-SubCell"/>
</dbReference>
<feature type="compositionally biased region" description="Polar residues" evidence="24">
    <location>
        <begin position="1046"/>
        <end position="1070"/>
    </location>
</feature>
<evidence type="ECO:0000259" key="26">
    <source>
        <dbReference type="PROSITE" id="PS50238"/>
    </source>
</evidence>
<feature type="compositionally biased region" description="Low complexity" evidence="24">
    <location>
        <begin position="854"/>
        <end position="865"/>
    </location>
</feature>
<dbReference type="GO" id="GO:0005634">
    <property type="term" value="C:nucleus"/>
    <property type="evidence" value="ECO:0007669"/>
    <property type="project" value="UniProtKB-SubCell"/>
</dbReference>
<evidence type="ECO:0000256" key="14">
    <source>
        <dbReference type="ARBA" id="ARBA00023242"/>
    </source>
</evidence>
<evidence type="ECO:0000256" key="10">
    <source>
        <dbReference type="ARBA" id="ARBA00022902"/>
    </source>
</evidence>
<dbReference type="Gene3D" id="1.20.1270.60">
    <property type="entry name" value="Arfaptin homology (AH) domain/BAR domain"/>
    <property type="match status" value="1"/>
</dbReference>
<dbReference type="OrthoDB" id="9519756at2759"/>
<dbReference type="FunFam" id="1.20.1270.60:FF:000006">
    <property type="entry name" value="SLIT-ROBO Rho GTPase-activating protein 1 isoform 2"/>
    <property type="match status" value="1"/>
</dbReference>
<evidence type="ECO:0000256" key="18">
    <source>
        <dbReference type="ARBA" id="ARBA00034100"/>
    </source>
</evidence>
<feature type="region of interest" description="Disordered" evidence="24">
    <location>
        <begin position="181"/>
        <end position="212"/>
    </location>
</feature>
<evidence type="ECO:0000256" key="13">
    <source>
        <dbReference type="ARBA" id="ARBA00023136"/>
    </source>
</evidence>
<dbReference type="GO" id="GO:0030027">
    <property type="term" value="C:lamellipodium"/>
    <property type="evidence" value="ECO:0007669"/>
    <property type="project" value="UniProtKB-SubCell"/>
</dbReference>
<comment type="caution">
    <text evidence="28">The sequence shown here is derived from an EMBL/GenBank/DDBJ whole genome shotgun (WGS) entry which is preliminary data.</text>
</comment>
<keyword evidence="9" id="KW-0963">Cytoplasm</keyword>
<dbReference type="Pfam" id="PF00018">
    <property type="entry name" value="SH3_1"/>
    <property type="match status" value="1"/>
</dbReference>
<comment type="subcellular location">
    <subcellularLocation>
        <location evidence="5">Cell projection</location>
        <location evidence="5">Dendritic spine</location>
    </subcellularLocation>
    <subcellularLocation>
        <location evidence="3">Cell projection</location>
        <location evidence="3">Lamellipodium</location>
    </subcellularLocation>
    <subcellularLocation>
        <location evidence="4">Cytoplasm</location>
        <location evidence="4">Cytosol</location>
    </subcellularLocation>
    <subcellularLocation>
        <location evidence="2">Cytoplasmic vesicle</location>
        <location evidence="2">Phagosome</location>
    </subcellularLocation>
    <subcellularLocation>
        <location evidence="1">Nucleus</location>
    </subcellularLocation>
    <subcellularLocation>
        <location evidence="18">Postsynaptic cell membrane</location>
    </subcellularLocation>
    <subcellularLocation>
        <location evidence="19">Postsynaptic density</location>
    </subcellularLocation>
</comment>
<evidence type="ECO:0000256" key="9">
    <source>
        <dbReference type="ARBA" id="ARBA00022490"/>
    </source>
</evidence>
<proteinExistence type="predicted"/>
<dbReference type="AlphaFoldDB" id="A0A2J8V6V5"/>
<evidence type="ECO:0000313" key="28">
    <source>
        <dbReference type="EMBL" id="PNJ53254.1"/>
    </source>
</evidence>
<evidence type="ECO:0000256" key="11">
    <source>
        <dbReference type="ARBA" id="ARBA00023018"/>
    </source>
</evidence>
<feature type="region of interest" description="Disordered" evidence="24">
    <location>
        <begin position="697"/>
        <end position="725"/>
    </location>
</feature>
<keyword evidence="13" id="KW-0472">Membrane</keyword>
<dbReference type="Gene3D" id="2.30.30.40">
    <property type="entry name" value="SH3 Domains"/>
    <property type="match status" value="1"/>
</dbReference>
<feature type="region of interest" description="Disordered" evidence="24">
    <location>
        <begin position="1028"/>
        <end position="1070"/>
    </location>
</feature>
<dbReference type="InterPro" id="IPR001452">
    <property type="entry name" value="SH3_domain"/>
</dbReference>
<dbReference type="PROSITE" id="PS50002">
    <property type="entry name" value="SH3"/>
    <property type="match status" value="1"/>
</dbReference>
<dbReference type="SUPFAM" id="SSF50044">
    <property type="entry name" value="SH3-domain"/>
    <property type="match status" value="1"/>
</dbReference>
<dbReference type="CDD" id="cd11955">
    <property type="entry name" value="SH3_srGAP1-3"/>
    <property type="match status" value="1"/>
</dbReference>
<dbReference type="GO" id="GO:0005096">
    <property type="term" value="F:GTPase activator activity"/>
    <property type="evidence" value="ECO:0007669"/>
    <property type="project" value="UniProtKB-KW"/>
</dbReference>
<dbReference type="InterPro" id="IPR051627">
    <property type="entry name" value="SLIT-ROBO_RhoGAP"/>
</dbReference>
<dbReference type="FunFam" id="2.30.30.40:FF:000266">
    <property type="entry name" value="SLIT-ROBO Rho GTPase-activating protein 2"/>
    <property type="match status" value="1"/>
</dbReference>
<feature type="coiled-coil region" evidence="23">
    <location>
        <begin position="362"/>
        <end position="396"/>
    </location>
</feature>
<organism evidence="28">
    <name type="scientific">Pongo abelii</name>
    <name type="common">Sumatran orangutan</name>
    <name type="synonym">Pongo pygmaeus abelii</name>
    <dbReference type="NCBI Taxonomy" id="9601"/>
    <lineage>
        <taxon>Eukaryota</taxon>
        <taxon>Metazoa</taxon>
        <taxon>Chordata</taxon>
        <taxon>Craniata</taxon>
        <taxon>Vertebrata</taxon>
        <taxon>Euteleostomi</taxon>
        <taxon>Mammalia</taxon>
        <taxon>Eutheria</taxon>
        <taxon>Euarchontoglires</taxon>
        <taxon>Primates</taxon>
        <taxon>Haplorrhini</taxon>
        <taxon>Catarrhini</taxon>
        <taxon>Hominidae</taxon>
        <taxon>Pongo</taxon>
    </lineage>
</organism>
<dbReference type="SMR" id="A0A2J8V6V5"/>
<evidence type="ECO:0000256" key="2">
    <source>
        <dbReference type="ARBA" id="ARBA00004262"/>
    </source>
</evidence>
<feature type="compositionally biased region" description="Polar residues" evidence="24">
    <location>
        <begin position="704"/>
        <end position="716"/>
    </location>
</feature>
<evidence type="ECO:0000256" key="5">
    <source>
        <dbReference type="ARBA" id="ARBA00004552"/>
    </source>
</evidence>
<feature type="compositionally biased region" description="Polar residues" evidence="24">
    <location>
        <begin position="918"/>
        <end position="932"/>
    </location>
</feature>
<evidence type="ECO:0000256" key="15">
    <source>
        <dbReference type="ARBA" id="ARBA00023257"/>
    </source>
</evidence>
<sequence length="1070" mass="120742">MTSPAKFKKDKEIIAEYDTQVKEIRAQLTEQMKCLDQQCELRVQLLQDLQDFFRKKAEIEMDYSRNLEKLAERFLAKTRSTKDQQFKKDQNVLSPVNCWNLLLNQVKRESRDHTTLSDIYLNNIIPRFVQVSEDSGRLFKKSKEVGQQLQDDLMKVLNELYSVMKTYHMYNADSISAQSKLKEAEKQEEKQIGKSVKQEDRQTPRSPDSTANVRIEEKHVRRSSVKKIEKMKEKRQAKYTENKLKAIKARNEYLLALEATNASVFKYYIHDLSDLIDCCDLGYHASLNRALRTFLSAELNLEQSKHEGLDAIENAVENLDATSDKQRLMEMYNNVFCPPMKFEFQPHMGDMASQLCAQQPVQSELVQRCQQLQSRLSTLKIENEEVKKTMEATLQTIQDIVTVEDFDVSDCFQYSNSMESVKSTVSETFMSKPSIAKRRANQQETEQFYFTKMKEYLEGRNLITKLQAKHDLLQKTLGESQRTDCSLARRSSTVRKQDSSQAIPLVVESCIRFISRHGLQHEGIFRVSGSQVEVNDIKNAFERGEDPLAGDQNDHDMDSIAGVLKLYFRGLEHPLFPKDIFHDLMACVTMDNLQERALHIRKVLLVLPKTTLIIMRYLFAFLNHLSQFSEENMMDPYNLAICFGPSLMSVPEGHDQVSCQAHVNELIKTIIIQHENIFPSPRELEGPVYSRGGSMEDYCDSPHGETTSVEDSTQDVTAEHHTSDDECEPIEAIAKFDYVGRTARELSFKKGASLLLYQRASDDWWEGRHNGIDGLIPHQYIVVQDTEDGVVERSSPKSEIEVISEPPEEKVTARAGASCPSGGHVADIYLANINKQRKRPESGSIRKTFRSDSHGLSSSLTDSSSPGVGASCRPSSQPIMSQSLPKEGPDKCSISGHGSLNSISRHSSLKNRLDSPQIRKTATAGRSKSFNNHRPMDPEVIAQDIEATMNSALNELRELERQSSVKHTPDVVLDTLEPLKTSPVVAPTSEPSSPLHTQLLKDPEPAFQRSASTAGDIACAFRPVKSVKMAAPVKPPATRPKPTVFPKTNATSPGVNSSTSPQSTDKSCTV</sequence>
<evidence type="ECO:0000256" key="17">
    <source>
        <dbReference type="ARBA" id="ARBA00023329"/>
    </source>
</evidence>
<evidence type="ECO:0000259" key="25">
    <source>
        <dbReference type="PROSITE" id="PS50002"/>
    </source>
</evidence>
<feature type="region of interest" description="Disordered" evidence="24">
    <location>
        <begin position="836"/>
        <end position="935"/>
    </location>
</feature>
<keyword evidence="7" id="KW-0343">GTPase activation</keyword>
<feature type="compositionally biased region" description="Polar residues" evidence="24">
    <location>
        <begin position="873"/>
        <end position="884"/>
    </location>
</feature>
<keyword evidence="10" id="KW-0524">Neurogenesis</keyword>
<feature type="domain" description="Rho-GAP" evidence="26">
    <location>
        <begin position="488"/>
        <end position="678"/>
    </location>
</feature>
<dbReference type="InterPro" id="IPR035648">
    <property type="entry name" value="srGAP1/2/3_SH3"/>
</dbReference>
<dbReference type="SUPFAM" id="SSF48350">
    <property type="entry name" value="GTPase activation domain, GAP"/>
    <property type="match status" value="1"/>
</dbReference>
<evidence type="ECO:0000256" key="22">
    <source>
        <dbReference type="PROSITE-ProRule" id="PRU01077"/>
    </source>
</evidence>